<feature type="compositionally biased region" description="Acidic residues" evidence="1">
    <location>
        <begin position="127"/>
        <end position="145"/>
    </location>
</feature>
<evidence type="ECO:0000256" key="1">
    <source>
        <dbReference type="SAM" id="MobiDB-lite"/>
    </source>
</evidence>
<comment type="caution">
    <text evidence="2">The sequence shown here is derived from an EMBL/GenBank/DDBJ whole genome shotgun (WGS) entry which is preliminary data.</text>
</comment>
<dbReference type="AlphaFoldDB" id="A0A5J5F9T4"/>
<feature type="compositionally biased region" description="Acidic residues" evidence="1">
    <location>
        <begin position="53"/>
        <end position="67"/>
    </location>
</feature>
<dbReference type="Proteomes" id="UP000326924">
    <property type="component" value="Unassembled WGS sequence"/>
</dbReference>
<dbReference type="OrthoDB" id="258495at2759"/>
<dbReference type="EMBL" id="VXIS01000007">
    <property type="protein sequence ID" value="KAA8914244.1"/>
    <property type="molecule type" value="Genomic_DNA"/>
</dbReference>
<gene>
    <name evidence="2" type="ORF">FN846DRAFT_670478</name>
</gene>
<evidence type="ECO:0000313" key="2">
    <source>
        <dbReference type="EMBL" id="KAA8914244.1"/>
    </source>
</evidence>
<accession>A0A5J5F9T4</accession>
<sequence length="463" mass="51241">MASCSKRVSSSSGGKSTISEGGSSRIPASEESPTASKHSRHPRSRGGVLDEPIVIDDDTELSLDEDTPPPKRRQIRQRSSVPATMPLHPMVEIPALQLTAAERGEYVRFNDENSESESAGSDHDSDQAEPEADHEEYEIEDESEELIPRLKRPRIRDKALTPPLSPVYESLDTAPPTRLDKGKGKARDYTNCQTAPLSPVRSRAGSSMRRSLEIGNEGPSARRRGVFDSDHDDDIPSPSPSWLRAKNSSGRSRATLPTPSSQDPDEIYPPLKTPVKPKRKPSRPSMTRIVDPAFMHEQEDEDDSILFEPIPGNPLRIGSSALTPKRMLQANGSKPSDCPGPKPPPPSPSEELFAPSENTCQICYALHIEATYSYDPCNHRTCKWCWYGAWEISQIQSTDPNEYADVCCGVCSVVVDELVVLGKGERWILAGEILRPKVTYSLGGRRRYKWNPYGDWEPVSSQT</sequence>
<feature type="compositionally biased region" description="Low complexity" evidence="1">
    <location>
        <begin position="1"/>
        <end position="24"/>
    </location>
</feature>
<feature type="compositionally biased region" description="Pro residues" evidence="1">
    <location>
        <begin position="338"/>
        <end position="348"/>
    </location>
</feature>
<feature type="compositionally biased region" description="Basic and acidic residues" evidence="1">
    <location>
        <begin position="178"/>
        <end position="188"/>
    </location>
</feature>
<feature type="compositionally biased region" description="Polar residues" evidence="1">
    <location>
        <begin position="246"/>
        <end position="262"/>
    </location>
</feature>
<dbReference type="InParanoid" id="A0A5J5F9T4"/>
<organism evidence="2 3">
    <name type="scientific">Sphaerosporella brunnea</name>
    <dbReference type="NCBI Taxonomy" id="1250544"/>
    <lineage>
        <taxon>Eukaryota</taxon>
        <taxon>Fungi</taxon>
        <taxon>Dikarya</taxon>
        <taxon>Ascomycota</taxon>
        <taxon>Pezizomycotina</taxon>
        <taxon>Pezizomycetes</taxon>
        <taxon>Pezizales</taxon>
        <taxon>Pyronemataceae</taxon>
        <taxon>Sphaerosporella</taxon>
    </lineage>
</organism>
<proteinExistence type="predicted"/>
<evidence type="ECO:0008006" key="4">
    <source>
        <dbReference type="Google" id="ProtNLM"/>
    </source>
</evidence>
<dbReference type="SUPFAM" id="SSF57850">
    <property type="entry name" value="RING/U-box"/>
    <property type="match status" value="1"/>
</dbReference>
<evidence type="ECO:0000313" key="3">
    <source>
        <dbReference type="Proteomes" id="UP000326924"/>
    </source>
</evidence>
<feature type="region of interest" description="Disordered" evidence="1">
    <location>
        <begin position="104"/>
        <end position="352"/>
    </location>
</feature>
<feature type="region of interest" description="Disordered" evidence="1">
    <location>
        <begin position="1"/>
        <end position="89"/>
    </location>
</feature>
<keyword evidence="3" id="KW-1185">Reference proteome</keyword>
<reference evidence="2 3" key="1">
    <citation type="submission" date="2019-09" db="EMBL/GenBank/DDBJ databases">
        <title>Draft genome of the ectomycorrhizal ascomycete Sphaerosporella brunnea.</title>
        <authorList>
            <consortium name="DOE Joint Genome Institute"/>
            <person name="Benucci G.M."/>
            <person name="Marozzi G."/>
            <person name="Antonielli L."/>
            <person name="Sanchez S."/>
            <person name="Marco P."/>
            <person name="Wang X."/>
            <person name="Falini L.B."/>
            <person name="Barry K."/>
            <person name="Haridas S."/>
            <person name="Lipzen A."/>
            <person name="Labutti K."/>
            <person name="Grigoriev I.V."/>
            <person name="Murat C."/>
            <person name="Martin F."/>
            <person name="Albertini E."/>
            <person name="Donnini D."/>
            <person name="Bonito G."/>
        </authorList>
    </citation>
    <scope>NUCLEOTIDE SEQUENCE [LARGE SCALE GENOMIC DNA]</scope>
    <source>
        <strain evidence="2 3">Sb_GMNB300</strain>
    </source>
</reference>
<protein>
    <recommendedName>
        <fullName evidence="4">RING-type domain-containing protein</fullName>
    </recommendedName>
</protein>
<name>A0A5J5F9T4_9PEZI</name>